<dbReference type="InterPro" id="IPR000719">
    <property type="entry name" value="Prot_kinase_dom"/>
</dbReference>
<dbReference type="InterPro" id="IPR050235">
    <property type="entry name" value="CK1_Ser-Thr_kinase"/>
</dbReference>
<dbReference type="CDD" id="cd14016">
    <property type="entry name" value="STKc_CK1"/>
    <property type="match status" value="1"/>
</dbReference>
<dbReference type="PANTHER" id="PTHR11909">
    <property type="entry name" value="CASEIN KINASE-RELATED"/>
    <property type="match status" value="1"/>
</dbReference>
<dbReference type="PROSITE" id="PS50011">
    <property type="entry name" value="PROTEIN_KINASE_DOM"/>
    <property type="match status" value="1"/>
</dbReference>
<reference evidence="9 10" key="1">
    <citation type="submission" date="2024-12" db="EMBL/GenBank/DDBJ databases">
        <title>The unique morphological basis and parallel evolutionary history of personate flowers in Penstemon.</title>
        <authorList>
            <person name="Depatie T.H."/>
            <person name="Wessinger C.A."/>
        </authorList>
    </citation>
    <scope>NUCLEOTIDE SEQUENCE [LARGE SCALE GENOMIC DNA]</scope>
    <source>
        <strain evidence="9">WTNN_2</strain>
        <tissue evidence="9">Leaf</tissue>
    </source>
</reference>
<evidence type="ECO:0000256" key="3">
    <source>
        <dbReference type="ARBA" id="ARBA00022679"/>
    </source>
</evidence>
<keyword evidence="3" id="KW-0808">Transferase</keyword>
<evidence type="ECO:0000259" key="8">
    <source>
        <dbReference type="PROSITE" id="PS50011"/>
    </source>
</evidence>
<dbReference type="FunFam" id="1.10.510.10:FF:000222">
    <property type="entry name" value="casein kinase 1-like protein HD16"/>
    <property type="match status" value="1"/>
</dbReference>
<dbReference type="Pfam" id="PF00069">
    <property type="entry name" value="Pkinase"/>
    <property type="match status" value="1"/>
</dbReference>
<evidence type="ECO:0000256" key="4">
    <source>
        <dbReference type="ARBA" id="ARBA00022741"/>
    </source>
</evidence>
<dbReference type="SUPFAM" id="SSF56112">
    <property type="entry name" value="Protein kinase-like (PK-like)"/>
    <property type="match status" value="1"/>
</dbReference>
<evidence type="ECO:0000313" key="9">
    <source>
        <dbReference type="EMBL" id="KAL3844197.1"/>
    </source>
</evidence>
<evidence type="ECO:0000256" key="1">
    <source>
        <dbReference type="ARBA" id="ARBA00005926"/>
    </source>
</evidence>
<dbReference type="EC" id="2.7.11.1" evidence="2"/>
<keyword evidence="10" id="KW-1185">Reference proteome</keyword>
<accession>A0ABD3U547</accession>
<organism evidence="9 10">
    <name type="scientific">Penstemon smallii</name>
    <dbReference type="NCBI Taxonomy" id="265156"/>
    <lineage>
        <taxon>Eukaryota</taxon>
        <taxon>Viridiplantae</taxon>
        <taxon>Streptophyta</taxon>
        <taxon>Embryophyta</taxon>
        <taxon>Tracheophyta</taxon>
        <taxon>Spermatophyta</taxon>
        <taxon>Magnoliopsida</taxon>
        <taxon>eudicotyledons</taxon>
        <taxon>Gunneridae</taxon>
        <taxon>Pentapetalae</taxon>
        <taxon>asterids</taxon>
        <taxon>lamiids</taxon>
        <taxon>Lamiales</taxon>
        <taxon>Plantaginaceae</taxon>
        <taxon>Cheloneae</taxon>
        <taxon>Penstemon</taxon>
    </lineage>
</organism>
<keyword evidence="6 7" id="KW-0067">ATP-binding</keyword>
<comment type="caution">
    <text evidence="9">The sequence shown here is derived from an EMBL/GenBank/DDBJ whole genome shotgun (WGS) entry which is preliminary data.</text>
</comment>
<dbReference type="PROSITE" id="PS00108">
    <property type="entry name" value="PROTEIN_KINASE_ST"/>
    <property type="match status" value="1"/>
</dbReference>
<keyword evidence="5" id="KW-0418">Kinase</keyword>
<dbReference type="InterPro" id="IPR011009">
    <property type="entry name" value="Kinase-like_dom_sf"/>
</dbReference>
<dbReference type="PROSITE" id="PS00107">
    <property type="entry name" value="PROTEIN_KINASE_ATP"/>
    <property type="match status" value="1"/>
</dbReference>
<evidence type="ECO:0000256" key="6">
    <source>
        <dbReference type="ARBA" id="ARBA00022840"/>
    </source>
</evidence>
<evidence type="ECO:0000313" key="10">
    <source>
        <dbReference type="Proteomes" id="UP001634393"/>
    </source>
</evidence>
<dbReference type="InterPro" id="IPR017441">
    <property type="entry name" value="Protein_kinase_ATP_BS"/>
</dbReference>
<dbReference type="Proteomes" id="UP001634393">
    <property type="component" value="Unassembled WGS sequence"/>
</dbReference>
<protein>
    <recommendedName>
        <fullName evidence="2">non-specific serine/threonine protein kinase</fullName>
        <ecNumber evidence="2">2.7.11.1</ecNumber>
    </recommendedName>
</protein>
<dbReference type="EMBL" id="JBJXBP010000002">
    <property type="protein sequence ID" value="KAL3844197.1"/>
    <property type="molecule type" value="Genomic_DNA"/>
</dbReference>
<evidence type="ECO:0000256" key="5">
    <source>
        <dbReference type="ARBA" id="ARBA00022777"/>
    </source>
</evidence>
<feature type="domain" description="Protein kinase" evidence="8">
    <location>
        <begin position="36"/>
        <end position="335"/>
    </location>
</feature>
<dbReference type="GO" id="GO:0004674">
    <property type="term" value="F:protein serine/threonine kinase activity"/>
    <property type="evidence" value="ECO:0007669"/>
    <property type="project" value="UniProtKB-EC"/>
</dbReference>
<sequence length="604" mass="68707">MDDYFESSSDKGFVAEIEEYTDPLPEKVQVGGSPSYRIERKLGKGGFGQVYVGRRINPPNQNETTGPNALQVALKFERRSSKGCNYRPPNEWQVYRALGGSHGIPHVHFKGLQNDYYIMVMDMLGPSLWDVWNNNSQAMSIEMVTCIAIEAISILEKLHSRGYVHGDVKPENFLLGPPGTPDEKKLYLVDLGLATQWRDTFTGCHVDYDQRLEVFRGTVRYASVHAHLGRTGSRRDDLESLAYSLICLIRGRLPWQGHQGENKNFLVCKKKMDTSPETLCCNCPAPFRQFVEYVVNLKFDEEPDYAKCISLFDGIINPSPDIRPINTEGAKKLIYQVGHKRGRLMMDNDEDDVKPKRKVRLGQPATQWISVYNNRRPMMQRYHYNVADEKLIQHIEKGNKDGLFISSVASCSNLWALIMDAGTGFSAQVYKLSPTFCPKEWIMEQWKRNYYISAIAGTNNESSLIVMSKGTKYLQQSYKVGTSFPSKWIKKKWGEGFHVTAMATSGTKWVIVMSRGAGFSDQVVELDFLYPSEGIHRRWNNDYCITSTAATKDQAAIVLSIPRRKSTNVIQETLRTNSFPCTLVKDKWKKNFYIASLCYGRTVA</sequence>
<comment type="similarity">
    <text evidence="1">Belongs to the protein kinase superfamily. CK1 Ser/Thr protein kinase family. Casein kinase I subfamily.</text>
</comment>
<dbReference type="GO" id="GO:0005524">
    <property type="term" value="F:ATP binding"/>
    <property type="evidence" value="ECO:0007669"/>
    <property type="project" value="UniProtKB-UniRule"/>
</dbReference>
<feature type="binding site" evidence="7">
    <location>
        <position position="75"/>
    </location>
    <ligand>
        <name>ATP</name>
        <dbReference type="ChEBI" id="CHEBI:30616"/>
    </ligand>
</feature>
<name>A0ABD3U547_9LAMI</name>
<dbReference type="Pfam" id="PF24289">
    <property type="entry name" value="DUF7477"/>
    <property type="match status" value="1"/>
</dbReference>
<evidence type="ECO:0000256" key="2">
    <source>
        <dbReference type="ARBA" id="ARBA00012513"/>
    </source>
</evidence>
<dbReference type="SMART" id="SM00220">
    <property type="entry name" value="S_TKc"/>
    <property type="match status" value="1"/>
</dbReference>
<proteinExistence type="inferred from homology"/>
<keyword evidence="4 7" id="KW-0547">Nucleotide-binding</keyword>
<dbReference type="InterPro" id="IPR008271">
    <property type="entry name" value="Ser/Thr_kinase_AS"/>
</dbReference>
<gene>
    <name evidence="9" type="ORF">ACJIZ3_001600</name>
</gene>
<dbReference type="Gene3D" id="1.10.510.10">
    <property type="entry name" value="Transferase(Phosphotransferase) domain 1"/>
    <property type="match status" value="1"/>
</dbReference>
<dbReference type="AlphaFoldDB" id="A0ABD3U547"/>
<dbReference type="InterPro" id="IPR055900">
    <property type="entry name" value="DUF7477"/>
</dbReference>
<evidence type="ECO:0000256" key="7">
    <source>
        <dbReference type="PROSITE-ProRule" id="PRU10141"/>
    </source>
</evidence>